<keyword evidence="3 7" id="KW-0812">Transmembrane</keyword>
<dbReference type="EMBL" id="JBAMMX010000008">
    <property type="protein sequence ID" value="KAK6934729.1"/>
    <property type="molecule type" value="Genomic_DNA"/>
</dbReference>
<feature type="transmembrane region" description="Helical" evidence="7">
    <location>
        <begin position="477"/>
        <end position="497"/>
    </location>
</feature>
<dbReference type="PROSITE" id="PS50850">
    <property type="entry name" value="MFS"/>
    <property type="match status" value="1"/>
</dbReference>
<feature type="region of interest" description="Disordered" evidence="6">
    <location>
        <begin position="1"/>
        <end position="23"/>
    </location>
</feature>
<feature type="domain" description="Major facilitator superfamily (MFS) profile" evidence="8">
    <location>
        <begin position="51"/>
        <end position="502"/>
    </location>
</feature>
<keyword evidence="10" id="KW-1185">Reference proteome</keyword>
<dbReference type="InterPro" id="IPR020846">
    <property type="entry name" value="MFS_dom"/>
</dbReference>
<keyword evidence="4 7" id="KW-1133">Transmembrane helix</keyword>
<evidence type="ECO:0000313" key="9">
    <source>
        <dbReference type="EMBL" id="KAK6934729.1"/>
    </source>
</evidence>
<dbReference type="PANTHER" id="PTHR24064">
    <property type="entry name" value="SOLUTE CARRIER FAMILY 22 MEMBER"/>
    <property type="match status" value="1"/>
</dbReference>
<evidence type="ECO:0000256" key="5">
    <source>
        <dbReference type="ARBA" id="ARBA00023136"/>
    </source>
</evidence>
<evidence type="ECO:0000256" key="2">
    <source>
        <dbReference type="ARBA" id="ARBA00022448"/>
    </source>
</evidence>
<dbReference type="InterPro" id="IPR005828">
    <property type="entry name" value="MFS_sugar_transport-like"/>
</dbReference>
<feature type="transmembrane region" description="Helical" evidence="7">
    <location>
        <begin position="215"/>
        <end position="233"/>
    </location>
</feature>
<name>A0AAN8VN03_9MAGN</name>
<feature type="transmembrane region" description="Helical" evidence="7">
    <location>
        <begin position="326"/>
        <end position="346"/>
    </location>
</feature>
<feature type="compositionally biased region" description="Polar residues" evidence="6">
    <location>
        <begin position="1"/>
        <end position="16"/>
    </location>
</feature>
<dbReference type="Gene3D" id="1.20.1250.20">
    <property type="entry name" value="MFS general substrate transporter like domains"/>
    <property type="match status" value="1"/>
</dbReference>
<evidence type="ECO:0000256" key="1">
    <source>
        <dbReference type="ARBA" id="ARBA00004141"/>
    </source>
</evidence>
<feature type="transmembrane region" description="Helical" evidence="7">
    <location>
        <begin position="157"/>
        <end position="180"/>
    </location>
</feature>
<dbReference type="AlphaFoldDB" id="A0AAN8VN03"/>
<evidence type="ECO:0000256" key="3">
    <source>
        <dbReference type="ARBA" id="ARBA00022692"/>
    </source>
</evidence>
<evidence type="ECO:0000313" key="10">
    <source>
        <dbReference type="Proteomes" id="UP001370490"/>
    </source>
</evidence>
<dbReference type="InterPro" id="IPR005829">
    <property type="entry name" value="Sugar_transporter_CS"/>
</dbReference>
<keyword evidence="9" id="KW-0762">Sugar transport</keyword>
<reference evidence="9 10" key="1">
    <citation type="submission" date="2023-12" db="EMBL/GenBank/DDBJ databases">
        <title>A high-quality genome assembly for Dillenia turbinata (Dilleniales).</title>
        <authorList>
            <person name="Chanderbali A."/>
        </authorList>
    </citation>
    <scope>NUCLEOTIDE SEQUENCE [LARGE SCALE GENOMIC DNA]</scope>
    <source>
        <strain evidence="9">LSX21</strain>
        <tissue evidence="9">Leaf</tissue>
    </source>
</reference>
<feature type="transmembrane region" description="Helical" evidence="7">
    <location>
        <begin position="124"/>
        <end position="145"/>
    </location>
</feature>
<sequence>MADSTPLLTTTQQNSPDESETPKFQYQHHYGTVENTIEQCIGDLSFAQFLQAVLVSIAWLFDAQQTFISIFVDAEPTWHCNTPDGSCNSSLTNICHLPNNSWSWDLPISTSTISEWNLECTGSLIVGLPASAFFIGCLLGGLLLSTLADSTLGRKKLLLLTCLLMSLAALATAFVTNVWMYSVLRFLSGFGRGAIGGCSLVLSSELVGKRWRGPVGIMGFVCFTLGFLSLPAMAYANRGSSWRNLYIWTSLPSIFYCIFIHLIVRESPRWLLVKGRKEEAISTLKSMATENENMKWSFSGLSLEQETWNNINFYSAIKVLLEKKWALGRLSMVMLTSFGIGMVYYGMPLGLGNLSFNLYLSVTFNAVSEFPSSLITFFVVEKIKRKSSLMVFGILSGICSVMSVVVGKQGWMRLQVGFELVSFFSACTAFNILLIYSLELFPTCVRNSAVSMVRQGVMLGGVFSPVVVGAGRKNNGFVSYGVFGLVISFSSLFVVCLPETKGKTLCDTMDEEEQKERKEIRSAIGCDNDTIAAGV</sequence>
<protein>
    <submittedName>
        <fullName evidence="9">Major facilitator, sugar transporter-like</fullName>
    </submittedName>
</protein>
<proteinExistence type="predicted"/>
<evidence type="ECO:0000256" key="7">
    <source>
        <dbReference type="SAM" id="Phobius"/>
    </source>
</evidence>
<feature type="transmembrane region" description="Helical" evidence="7">
    <location>
        <begin position="453"/>
        <end position="471"/>
    </location>
</feature>
<evidence type="ECO:0000256" key="6">
    <source>
        <dbReference type="SAM" id="MobiDB-lite"/>
    </source>
</evidence>
<dbReference type="SUPFAM" id="SSF103473">
    <property type="entry name" value="MFS general substrate transporter"/>
    <property type="match status" value="1"/>
</dbReference>
<dbReference type="Pfam" id="PF00083">
    <property type="entry name" value="Sugar_tr"/>
    <property type="match status" value="1"/>
</dbReference>
<keyword evidence="5 7" id="KW-0472">Membrane</keyword>
<feature type="transmembrane region" description="Helical" evidence="7">
    <location>
        <begin position="358"/>
        <end position="380"/>
    </location>
</feature>
<accession>A0AAN8VN03</accession>
<gene>
    <name evidence="9" type="ORF">RJ641_034884</name>
</gene>
<dbReference type="Proteomes" id="UP001370490">
    <property type="component" value="Unassembled WGS sequence"/>
</dbReference>
<feature type="transmembrane region" description="Helical" evidence="7">
    <location>
        <begin position="186"/>
        <end position="203"/>
    </location>
</feature>
<keyword evidence="2" id="KW-0813">Transport</keyword>
<organism evidence="9 10">
    <name type="scientific">Dillenia turbinata</name>
    <dbReference type="NCBI Taxonomy" id="194707"/>
    <lineage>
        <taxon>Eukaryota</taxon>
        <taxon>Viridiplantae</taxon>
        <taxon>Streptophyta</taxon>
        <taxon>Embryophyta</taxon>
        <taxon>Tracheophyta</taxon>
        <taxon>Spermatophyta</taxon>
        <taxon>Magnoliopsida</taxon>
        <taxon>eudicotyledons</taxon>
        <taxon>Gunneridae</taxon>
        <taxon>Pentapetalae</taxon>
        <taxon>Dilleniales</taxon>
        <taxon>Dilleniaceae</taxon>
        <taxon>Dillenia</taxon>
    </lineage>
</organism>
<comment type="caution">
    <text evidence="9">The sequence shown here is derived from an EMBL/GenBank/DDBJ whole genome shotgun (WGS) entry which is preliminary data.</text>
</comment>
<feature type="transmembrane region" description="Helical" evidence="7">
    <location>
        <begin position="245"/>
        <end position="264"/>
    </location>
</feature>
<dbReference type="InterPro" id="IPR036259">
    <property type="entry name" value="MFS_trans_sf"/>
</dbReference>
<dbReference type="PROSITE" id="PS00217">
    <property type="entry name" value="SUGAR_TRANSPORT_2"/>
    <property type="match status" value="1"/>
</dbReference>
<feature type="transmembrane region" description="Helical" evidence="7">
    <location>
        <begin position="420"/>
        <end position="441"/>
    </location>
</feature>
<comment type="subcellular location">
    <subcellularLocation>
        <location evidence="1">Membrane</location>
        <topology evidence="1">Multi-pass membrane protein</topology>
    </subcellularLocation>
</comment>
<dbReference type="GO" id="GO:0016020">
    <property type="term" value="C:membrane"/>
    <property type="evidence" value="ECO:0007669"/>
    <property type="project" value="UniProtKB-SubCell"/>
</dbReference>
<evidence type="ECO:0000256" key="4">
    <source>
        <dbReference type="ARBA" id="ARBA00022989"/>
    </source>
</evidence>
<evidence type="ECO:0000259" key="8">
    <source>
        <dbReference type="PROSITE" id="PS50850"/>
    </source>
</evidence>
<dbReference type="GO" id="GO:0022857">
    <property type="term" value="F:transmembrane transporter activity"/>
    <property type="evidence" value="ECO:0007669"/>
    <property type="project" value="InterPro"/>
</dbReference>
<feature type="transmembrane region" description="Helical" evidence="7">
    <location>
        <begin position="389"/>
        <end position="408"/>
    </location>
</feature>